<reference evidence="9" key="1">
    <citation type="submission" date="2021-01" db="UniProtKB">
        <authorList>
            <consortium name="EnsemblMetazoa"/>
        </authorList>
    </citation>
    <scope>IDENTIFICATION</scope>
</reference>
<evidence type="ECO:0000256" key="7">
    <source>
        <dbReference type="ARBA" id="ARBA00053831"/>
    </source>
</evidence>
<dbReference type="PANTHER" id="PTHR31531:SF2">
    <property type="entry name" value="E3 UBIQUITIN-PROTEIN LIGASE E3D"/>
    <property type="match status" value="1"/>
</dbReference>
<evidence type="ECO:0000256" key="1">
    <source>
        <dbReference type="ARBA" id="ARBA00000885"/>
    </source>
</evidence>
<dbReference type="InterPro" id="IPR019193">
    <property type="entry name" value="UBQ-conj_enz_E2-bd_prot"/>
</dbReference>
<dbReference type="EC" id="2.3.2.26" evidence="2"/>
<dbReference type="Pfam" id="PF09814">
    <property type="entry name" value="HECT_2"/>
    <property type="match status" value="1"/>
</dbReference>
<dbReference type="GO" id="GO:0006513">
    <property type="term" value="P:protein monoubiquitination"/>
    <property type="evidence" value="ECO:0007669"/>
    <property type="project" value="TreeGrafter"/>
</dbReference>
<organism evidence="9 10">
    <name type="scientific">Nasonia vitripennis</name>
    <name type="common">Parasitic wasp</name>
    <dbReference type="NCBI Taxonomy" id="7425"/>
    <lineage>
        <taxon>Eukaryota</taxon>
        <taxon>Metazoa</taxon>
        <taxon>Ecdysozoa</taxon>
        <taxon>Arthropoda</taxon>
        <taxon>Hexapoda</taxon>
        <taxon>Insecta</taxon>
        <taxon>Pterygota</taxon>
        <taxon>Neoptera</taxon>
        <taxon>Endopterygota</taxon>
        <taxon>Hymenoptera</taxon>
        <taxon>Apocrita</taxon>
        <taxon>Proctotrupomorpha</taxon>
        <taxon>Chalcidoidea</taxon>
        <taxon>Pteromalidae</taxon>
        <taxon>Pteromalinae</taxon>
        <taxon>Nasonia</taxon>
    </lineage>
</organism>
<dbReference type="GO" id="GO:0030332">
    <property type="term" value="F:cyclin binding"/>
    <property type="evidence" value="ECO:0007669"/>
    <property type="project" value="TreeGrafter"/>
</dbReference>
<dbReference type="OrthoDB" id="10264956at2759"/>
<dbReference type="EnsemblMetazoa" id="XM_003427333">
    <property type="protein sequence ID" value="XP_003427381"/>
    <property type="gene ID" value="LOC100678327"/>
</dbReference>
<dbReference type="GeneID" id="100678327"/>
<keyword evidence="10" id="KW-1185">Reference proteome</keyword>
<name>A0A7M7GDP1_NASVI</name>
<dbReference type="GO" id="GO:0031624">
    <property type="term" value="F:ubiquitin conjugating enzyme binding"/>
    <property type="evidence" value="ECO:0007669"/>
    <property type="project" value="TreeGrafter"/>
</dbReference>
<sequence>MEFVTLELRPRLRSLSAYISLVKNIDTSTVNIKILEDAIEIHIEAKVFKLPLSNVKLLPSSLSSLGITNRWISFRILTQPNSLYGTFETEIINTENSLTSSFSSYSNKVEFPPKNTACKFYCKCCKNEITKTVCFQRILPLPSSDCDPQEWFCCKHSGEESFSLDPKETDLFYSINYSVLNKRLFVENLKFKNSIIHCNRCLSILGSFDGHETKSLKIWNCCVEYKGSNDSISKRISSPLCDFLTSVKTTAELIIGEKVLLEAQDVNSLHYILLRPMEAKLDLFTEDKEHFDGQILNLKSSSVVKVLYNYGENKKTIKNNDPDTKHCELALPSILAGMDQLVSSSTRFPPAYRRTDEFYIGYLTI</sequence>
<dbReference type="RefSeq" id="XP_003427381.1">
    <property type="nucleotide sequence ID" value="XM_003427333.5"/>
</dbReference>
<dbReference type="GO" id="GO:0061630">
    <property type="term" value="F:ubiquitin protein ligase activity"/>
    <property type="evidence" value="ECO:0007669"/>
    <property type="project" value="UniProtKB-EC"/>
</dbReference>
<dbReference type="GO" id="GO:0005829">
    <property type="term" value="C:cytosol"/>
    <property type="evidence" value="ECO:0007669"/>
    <property type="project" value="TreeGrafter"/>
</dbReference>
<accession>A0A7M7GDP1</accession>
<dbReference type="GO" id="GO:0043161">
    <property type="term" value="P:proteasome-mediated ubiquitin-dependent protein catabolic process"/>
    <property type="evidence" value="ECO:0007669"/>
    <property type="project" value="TreeGrafter"/>
</dbReference>
<evidence type="ECO:0000313" key="10">
    <source>
        <dbReference type="Proteomes" id="UP000002358"/>
    </source>
</evidence>
<dbReference type="GO" id="GO:0000209">
    <property type="term" value="P:protein polyubiquitination"/>
    <property type="evidence" value="ECO:0007669"/>
    <property type="project" value="TreeGrafter"/>
</dbReference>
<evidence type="ECO:0000256" key="5">
    <source>
        <dbReference type="ARBA" id="ARBA00032234"/>
    </source>
</evidence>
<dbReference type="AlphaFoldDB" id="A0A7M7GDP1"/>
<evidence type="ECO:0000256" key="2">
    <source>
        <dbReference type="ARBA" id="ARBA00012485"/>
    </source>
</evidence>
<dbReference type="InParanoid" id="A0A7M7GDP1"/>
<dbReference type="PANTHER" id="PTHR31531">
    <property type="entry name" value="E3 UBIQUITIN-PROTEIN LIGASE E3D FAMILY MEMBER"/>
    <property type="match status" value="1"/>
</dbReference>
<comment type="catalytic activity">
    <reaction evidence="1">
        <text>S-ubiquitinyl-[E2 ubiquitin-conjugating enzyme]-L-cysteine + [acceptor protein]-L-lysine = [E2 ubiquitin-conjugating enzyme]-L-cysteine + N(6)-ubiquitinyl-[acceptor protein]-L-lysine.</text>
        <dbReference type="EC" id="2.3.2.26"/>
    </reaction>
</comment>
<proteinExistence type="predicted"/>
<evidence type="ECO:0000256" key="4">
    <source>
        <dbReference type="ARBA" id="ARBA00029737"/>
    </source>
</evidence>
<evidence type="ECO:0000313" key="9">
    <source>
        <dbReference type="EnsemblMetazoa" id="XP_003427381"/>
    </source>
</evidence>
<evidence type="ECO:0000256" key="3">
    <source>
        <dbReference type="ARBA" id="ARBA00013646"/>
    </source>
</evidence>
<evidence type="ECO:0000256" key="6">
    <source>
        <dbReference type="ARBA" id="ARBA00032298"/>
    </source>
</evidence>
<evidence type="ECO:0000256" key="8">
    <source>
        <dbReference type="ARBA" id="ARBA00064185"/>
    </source>
</evidence>
<dbReference type="GO" id="GO:0000151">
    <property type="term" value="C:ubiquitin ligase complex"/>
    <property type="evidence" value="ECO:0007669"/>
    <property type="project" value="TreeGrafter"/>
</dbReference>
<comment type="function">
    <text evidence="7">E3 ubiquitin-protein ligase which accepts ubiquitin from specific E2 ubiquitin-conjugating enzymes, and transfers it to substrates, generally promoting their degradation by the proteasome. Independently of its E3 ubiquitin-protein ligase activity, acts as an inhibitor of CPSF3 endonuclease activity by blocking CPSF3 active site.</text>
</comment>
<dbReference type="KEGG" id="nvi:100678327"/>
<dbReference type="GO" id="GO:0051865">
    <property type="term" value="P:protein autoubiquitination"/>
    <property type="evidence" value="ECO:0007669"/>
    <property type="project" value="TreeGrafter"/>
</dbReference>
<dbReference type="GO" id="GO:0005634">
    <property type="term" value="C:nucleus"/>
    <property type="evidence" value="ECO:0007669"/>
    <property type="project" value="TreeGrafter"/>
</dbReference>
<comment type="subunit">
    <text evidence="8">Interacts with UBE2C/UbcH10 (E2 ubiquitin-conjugating enzyme). In vitro, interacts with cyclin-B.</text>
</comment>
<dbReference type="Proteomes" id="UP000002358">
    <property type="component" value="Chromosome 3"/>
</dbReference>
<protein>
    <recommendedName>
        <fullName evidence="3">E3 ubiquitin-protein ligase E3D</fullName>
        <ecNumber evidence="2">2.3.2.26</ecNumber>
    </recommendedName>
    <alternativeName>
        <fullName evidence="6">HECT-type E3 ubiquitin transferase E3D</fullName>
    </alternativeName>
    <alternativeName>
        <fullName evidence="5">UbcH10-binding protein with a HECT-like domain</fullName>
    </alternativeName>
    <alternativeName>
        <fullName evidence="4">Ubiquitin-conjugating enzyme E2C-binding protein</fullName>
    </alternativeName>
</protein>